<protein>
    <submittedName>
        <fullName evidence="2">Trm112p-domain-containing protein</fullName>
    </submittedName>
</protein>
<dbReference type="KEGG" id="fcy:FRACYDRAFT_180420"/>
<dbReference type="InParanoid" id="A0A1E7FR19"/>
<dbReference type="GO" id="GO:0046982">
    <property type="term" value="F:protein heterodimerization activity"/>
    <property type="evidence" value="ECO:0007669"/>
    <property type="project" value="InterPro"/>
</dbReference>
<name>A0A1E7FR19_9STRA</name>
<evidence type="ECO:0000256" key="1">
    <source>
        <dbReference type="ARBA" id="ARBA00007980"/>
    </source>
</evidence>
<dbReference type="GO" id="GO:0070476">
    <property type="term" value="P:rRNA (guanine-N7)-methylation"/>
    <property type="evidence" value="ECO:0007669"/>
    <property type="project" value="TreeGrafter"/>
</dbReference>
<sequence>MRLLTHNFLQSNVRGTVDGYPLKIEGTNIVVENSSMDSNLVRKVLPKLNYPALVAAINDIRNEEGEEDNNNNISESVLKALHFFLFDVHVIEGCLICPGTDRRFPIKDGIPNMILHEDEV</sequence>
<dbReference type="SUPFAM" id="SSF158997">
    <property type="entry name" value="Trm112p-like"/>
    <property type="match status" value="1"/>
</dbReference>
<organism evidence="2 3">
    <name type="scientific">Fragilariopsis cylindrus CCMP1102</name>
    <dbReference type="NCBI Taxonomy" id="635003"/>
    <lineage>
        <taxon>Eukaryota</taxon>
        <taxon>Sar</taxon>
        <taxon>Stramenopiles</taxon>
        <taxon>Ochrophyta</taxon>
        <taxon>Bacillariophyta</taxon>
        <taxon>Bacillariophyceae</taxon>
        <taxon>Bacillariophycidae</taxon>
        <taxon>Bacillariales</taxon>
        <taxon>Bacillariaceae</taxon>
        <taxon>Fragilariopsis</taxon>
    </lineage>
</organism>
<dbReference type="InterPro" id="IPR005651">
    <property type="entry name" value="Trm112-like"/>
</dbReference>
<proteinExistence type="inferred from homology"/>
<dbReference type="EMBL" id="KV784354">
    <property type="protein sequence ID" value="OEU20598.1"/>
    <property type="molecule type" value="Genomic_DNA"/>
</dbReference>
<dbReference type="AlphaFoldDB" id="A0A1E7FR19"/>
<evidence type="ECO:0000313" key="3">
    <source>
        <dbReference type="Proteomes" id="UP000095751"/>
    </source>
</evidence>
<dbReference type="InterPro" id="IPR039127">
    <property type="entry name" value="Trm112"/>
</dbReference>
<reference evidence="2 3" key="1">
    <citation type="submission" date="2016-09" db="EMBL/GenBank/DDBJ databases">
        <title>Extensive genetic diversity and differential bi-allelic expression allows diatom success in the polar Southern Ocean.</title>
        <authorList>
            <consortium name="DOE Joint Genome Institute"/>
            <person name="Mock T."/>
            <person name="Otillar R.P."/>
            <person name="Strauss J."/>
            <person name="Dupont C."/>
            <person name="Frickenhaus S."/>
            <person name="Maumus F."/>
            <person name="Mcmullan M."/>
            <person name="Sanges R."/>
            <person name="Schmutz J."/>
            <person name="Toseland A."/>
            <person name="Valas R."/>
            <person name="Veluchamy A."/>
            <person name="Ward B.J."/>
            <person name="Allen A."/>
            <person name="Barry K."/>
            <person name="Falciatore A."/>
            <person name="Ferrante M."/>
            <person name="Fortunato A.E."/>
            <person name="Gloeckner G."/>
            <person name="Gruber A."/>
            <person name="Hipkin R."/>
            <person name="Janech M."/>
            <person name="Kroth P."/>
            <person name="Leese F."/>
            <person name="Lindquist E."/>
            <person name="Lyon B.R."/>
            <person name="Martin J."/>
            <person name="Mayer C."/>
            <person name="Parker M."/>
            <person name="Quesneville H."/>
            <person name="Raymond J."/>
            <person name="Uhlig C."/>
            <person name="Valentin K.U."/>
            <person name="Worden A.Z."/>
            <person name="Armbrust E.V."/>
            <person name="Bowler C."/>
            <person name="Green B."/>
            <person name="Moulton V."/>
            <person name="Van Oosterhout C."/>
            <person name="Grigoriev I."/>
        </authorList>
    </citation>
    <scope>NUCLEOTIDE SEQUENCE [LARGE SCALE GENOMIC DNA]</scope>
    <source>
        <strain evidence="2 3">CCMP1102</strain>
    </source>
</reference>
<dbReference type="Gene3D" id="2.20.25.10">
    <property type="match status" value="1"/>
</dbReference>
<gene>
    <name evidence="2" type="ORF">FRACYDRAFT_180420</name>
</gene>
<dbReference type="FunCoup" id="A0A1E7FR19">
    <property type="interactions" value="456"/>
</dbReference>
<keyword evidence="3" id="KW-1185">Reference proteome</keyword>
<dbReference type="GO" id="GO:0030488">
    <property type="term" value="P:tRNA methylation"/>
    <property type="evidence" value="ECO:0007669"/>
    <property type="project" value="TreeGrafter"/>
</dbReference>
<dbReference type="PANTHER" id="PTHR12773">
    <property type="entry name" value="UPF0315 PROTEIN-RELATED"/>
    <property type="match status" value="1"/>
</dbReference>
<accession>A0A1E7FR19</accession>
<evidence type="ECO:0000313" key="2">
    <source>
        <dbReference type="EMBL" id="OEU20598.1"/>
    </source>
</evidence>
<dbReference type="Pfam" id="PF03966">
    <property type="entry name" value="Trm112p"/>
    <property type="match status" value="1"/>
</dbReference>
<dbReference type="PANTHER" id="PTHR12773:SF0">
    <property type="entry name" value="MULTIFUNCTIONAL METHYLTRANSFERASE SUBUNIT TRM112-LIKE PROTEIN"/>
    <property type="match status" value="1"/>
</dbReference>
<dbReference type="OrthoDB" id="2187549at2759"/>
<dbReference type="Proteomes" id="UP000095751">
    <property type="component" value="Unassembled WGS sequence"/>
</dbReference>
<comment type="similarity">
    <text evidence="1">Belongs to the TRM112 family.</text>
</comment>